<dbReference type="PANTHER" id="PTHR43133">
    <property type="entry name" value="RNA POLYMERASE ECF-TYPE SIGMA FACTO"/>
    <property type="match status" value="1"/>
</dbReference>
<dbReference type="InterPro" id="IPR013324">
    <property type="entry name" value="RNA_pol_sigma_r3/r4-like"/>
</dbReference>
<dbReference type="GO" id="GO:0003677">
    <property type="term" value="F:DNA binding"/>
    <property type="evidence" value="ECO:0007669"/>
    <property type="project" value="InterPro"/>
</dbReference>
<feature type="domain" description="RNA polymerase sigma factor 70 region 4 type 2" evidence="4">
    <location>
        <begin position="48"/>
        <end position="99"/>
    </location>
</feature>
<evidence type="ECO:0000259" key="4">
    <source>
        <dbReference type="Pfam" id="PF08281"/>
    </source>
</evidence>
<organism evidence="5 6">
    <name type="scientific">Sodaliphilus pleomorphus</name>
    <dbReference type="NCBI Taxonomy" id="2606626"/>
    <lineage>
        <taxon>Bacteria</taxon>
        <taxon>Pseudomonadati</taxon>
        <taxon>Bacteroidota</taxon>
        <taxon>Bacteroidia</taxon>
        <taxon>Bacteroidales</taxon>
        <taxon>Muribaculaceae</taxon>
        <taxon>Sodaliphilus</taxon>
    </lineage>
</organism>
<keyword evidence="6" id="KW-1185">Reference proteome</keyword>
<keyword evidence="2" id="KW-0731">Sigma factor</keyword>
<dbReference type="InterPro" id="IPR014284">
    <property type="entry name" value="RNA_pol_sigma-70_dom"/>
</dbReference>
<dbReference type="NCBIfam" id="TIGR02937">
    <property type="entry name" value="sigma70-ECF"/>
    <property type="match status" value="1"/>
</dbReference>
<sequence length="109" mass="12548">MLTITRNVSLRYLEKKQQNKSTPFSALSNRDFDTEGYTRADSPLAEKELMQLIDNLPEGYRKVFKMAVIEGYSHKEIAEELDIEPHSSSSQLTRAKAMLRNMLNKQTLP</sequence>
<evidence type="ECO:0000313" key="5">
    <source>
        <dbReference type="EMBL" id="MSS18052.1"/>
    </source>
</evidence>
<evidence type="ECO:0000256" key="2">
    <source>
        <dbReference type="ARBA" id="ARBA00023082"/>
    </source>
</evidence>
<dbReference type="GO" id="GO:0016987">
    <property type="term" value="F:sigma factor activity"/>
    <property type="evidence" value="ECO:0007669"/>
    <property type="project" value="UniProtKB-KW"/>
</dbReference>
<dbReference type="InterPro" id="IPR013249">
    <property type="entry name" value="RNA_pol_sigma70_r4_t2"/>
</dbReference>
<dbReference type="GO" id="GO:0006352">
    <property type="term" value="P:DNA-templated transcription initiation"/>
    <property type="evidence" value="ECO:0007669"/>
    <property type="project" value="InterPro"/>
</dbReference>
<dbReference type="Proteomes" id="UP000483362">
    <property type="component" value="Unassembled WGS sequence"/>
</dbReference>
<evidence type="ECO:0000313" key="6">
    <source>
        <dbReference type="Proteomes" id="UP000483362"/>
    </source>
</evidence>
<dbReference type="CDD" id="cd06171">
    <property type="entry name" value="Sigma70_r4"/>
    <property type="match status" value="1"/>
</dbReference>
<keyword evidence="3" id="KW-0804">Transcription</keyword>
<evidence type="ECO:0000256" key="1">
    <source>
        <dbReference type="ARBA" id="ARBA00023015"/>
    </source>
</evidence>
<dbReference type="InterPro" id="IPR039425">
    <property type="entry name" value="RNA_pol_sigma-70-like"/>
</dbReference>
<proteinExistence type="predicted"/>
<accession>A0A6L5XFE8</accession>
<protein>
    <submittedName>
        <fullName evidence="5">Sigma-70 family RNA polymerase sigma factor</fullName>
    </submittedName>
</protein>
<dbReference type="AlphaFoldDB" id="A0A6L5XFE8"/>
<dbReference type="InterPro" id="IPR036388">
    <property type="entry name" value="WH-like_DNA-bd_sf"/>
</dbReference>
<name>A0A6L5XFE8_9BACT</name>
<dbReference type="SUPFAM" id="SSF88659">
    <property type="entry name" value="Sigma3 and sigma4 domains of RNA polymerase sigma factors"/>
    <property type="match status" value="1"/>
</dbReference>
<dbReference type="Gene3D" id="1.10.10.10">
    <property type="entry name" value="Winged helix-like DNA-binding domain superfamily/Winged helix DNA-binding domain"/>
    <property type="match status" value="1"/>
</dbReference>
<evidence type="ECO:0000256" key="3">
    <source>
        <dbReference type="ARBA" id="ARBA00023163"/>
    </source>
</evidence>
<reference evidence="5 6" key="1">
    <citation type="submission" date="2019-08" db="EMBL/GenBank/DDBJ databases">
        <title>In-depth cultivation of the pig gut microbiome towards novel bacterial diversity and tailored functional studies.</title>
        <authorList>
            <person name="Wylensek D."/>
            <person name="Hitch T.C.A."/>
            <person name="Clavel T."/>
        </authorList>
    </citation>
    <scope>NUCLEOTIDE SEQUENCE [LARGE SCALE GENOMIC DNA]</scope>
    <source>
        <strain evidence="5 6">Oil-RF-744-WCA-WT-10</strain>
    </source>
</reference>
<dbReference type="EMBL" id="VULT01000015">
    <property type="protein sequence ID" value="MSS18052.1"/>
    <property type="molecule type" value="Genomic_DNA"/>
</dbReference>
<keyword evidence="1" id="KW-0805">Transcription regulation</keyword>
<dbReference type="PANTHER" id="PTHR43133:SF46">
    <property type="entry name" value="RNA POLYMERASE SIGMA-70 FACTOR ECF SUBFAMILY"/>
    <property type="match status" value="1"/>
</dbReference>
<gene>
    <name evidence="5" type="ORF">FYJ29_09835</name>
</gene>
<dbReference type="Pfam" id="PF08281">
    <property type="entry name" value="Sigma70_r4_2"/>
    <property type="match status" value="1"/>
</dbReference>
<comment type="caution">
    <text evidence="5">The sequence shown here is derived from an EMBL/GenBank/DDBJ whole genome shotgun (WGS) entry which is preliminary data.</text>
</comment>